<feature type="region of interest" description="Disordered" evidence="1">
    <location>
        <begin position="1"/>
        <end position="24"/>
    </location>
</feature>
<evidence type="ECO:0000313" key="3">
    <source>
        <dbReference type="EMBL" id="GIF84256.1"/>
    </source>
</evidence>
<feature type="transmembrane region" description="Helical" evidence="2">
    <location>
        <begin position="248"/>
        <end position="268"/>
    </location>
</feature>
<gene>
    <name evidence="3" type="ORF">Cba03nite_56050</name>
</gene>
<name>A0A8J3JP13_9ACTN</name>
<dbReference type="EMBL" id="BONF01000034">
    <property type="protein sequence ID" value="GIF84256.1"/>
    <property type="molecule type" value="Genomic_DNA"/>
</dbReference>
<accession>A0A8J3JP13</accession>
<dbReference type="AlphaFoldDB" id="A0A8J3JP13"/>
<comment type="caution">
    <text evidence="3">The sequence shown here is derived from an EMBL/GenBank/DDBJ whole genome shotgun (WGS) entry which is preliminary data.</text>
</comment>
<organism evidence="3 4">
    <name type="scientific">Catellatospora bangladeshensis</name>
    <dbReference type="NCBI Taxonomy" id="310355"/>
    <lineage>
        <taxon>Bacteria</taxon>
        <taxon>Bacillati</taxon>
        <taxon>Actinomycetota</taxon>
        <taxon>Actinomycetes</taxon>
        <taxon>Micromonosporales</taxon>
        <taxon>Micromonosporaceae</taxon>
        <taxon>Catellatospora</taxon>
    </lineage>
</organism>
<keyword evidence="2" id="KW-0812">Transmembrane</keyword>
<keyword evidence="2" id="KW-0472">Membrane</keyword>
<dbReference type="Proteomes" id="UP000601223">
    <property type="component" value="Unassembled WGS sequence"/>
</dbReference>
<sequence length="428" mass="46552">MARYHADPGAAAGYYGSLPPPNQDALLREVESDLAKMPALDEGLGGVLDPAIDAKAAGWDHDIDLEYKRQVQLTKDELARIAPAAAARQRLVDDATAEQETARQMYDKAHREAVDPASRPNSTVVPAQAKQSGQAHLAMAHTPPGTALTPHDPAAAARVPRRNPRRGYGPGRVDGLSAGDLAHWGVLALAALADFVAFYQVLALILGTLPELLYVAVLAVTLMAVYLMHKAGETFRDFVARHHPGGDLWIVVVCVLVWALLGAGAYWLRLTVEDDDGASTSLLNFGGFGIVEDDTSTAVKAMVFLIVYVTTGVLAMVGAYLARHPYTSAYRAARRNLRRKTRRLRRISRRATKLLARQRTLDERLEAEATVADGHRGQRRALACVLKTHVRTQIAQRLHDPEQLQYLLGQPIPGCSTRPAERNSDAAV</sequence>
<protein>
    <submittedName>
        <fullName evidence="3">Uncharacterized protein</fullName>
    </submittedName>
</protein>
<proteinExistence type="predicted"/>
<evidence type="ECO:0000256" key="2">
    <source>
        <dbReference type="SAM" id="Phobius"/>
    </source>
</evidence>
<evidence type="ECO:0000313" key="4">
    <source>
        <dbReference type="Proteomes" id="UP000601223"/>
    </source>
</evidence>
<feature type="transmembrane region" description="Helical" evidence="2">
    <location>
        <begin position="301"/>
        <end position="322"/>
    </location>
</feature>
<feature type="transmembrane region" description="Helical" evidence="2">
    <location>
        <begin position="212"/>
        <end position="228"/>
    </location>
</feature>
<dbReference type="RefSeq" id="WP_203752260.1">
    <property type="nucleotide sequence ID" value="NZ_BONF01000034.1"/>
</dbReference>
<feature type="region of interest" description="Disordered" evidence="1">
    <location>
        <begin position="134"/>
        <end position="170"/>
    </location>
</feature>
<evidence type="ECO:0000256" key="1">
    <source>
        <dbReference type="SAM" id="MobiDB-lite"/>
    </source>
</evidence>
<reference evidence="3 4" key="1">
    <citation type="submission" date="2021-01" db="EMBL/GenBank/DDBJ databases">
        <title>Whole genome shotgun sequence of Catellatospora bangladeshensis NBRC 107357.</title>
        <authorList>
            <person name="Komaki H."/>
            <person name="Tamura T."/>
        </authorList>
    </citation>
    <scope>NUCLEOTIDE SEQUENCE [LARGE SCALE GENOMIC DNA]</scope>
    <source>
        <strain evidence="3 4">NBRC 107357</strain>
    </source>
</reference>
<keyword evidence="4" id="KW-1185">Reference proteome</keyword>
<keyword evidence="2" id="KW-1133">Transmembrane helix</keyword>